<evidence type="ECO:0000313" key="2">
    <source>
        <dbReference type="EMBL" id="GMG87641.1"/>
    </source>
</evidence>
<dbReference type="InterPro" id="IPR006311">
    <property type="entry name" value="TAT_signal"/>
</dbReference>
<dbReference type="InterPro" id="IPR002925">
    <property type="entry name" value="Dienelactn_hydro"/>
</dbReference>
<sequence>MCDELSNREAEAYFLQRGLSRRDFGKFGVGAALATIVPMPAFAQDLVETNVEVETPDGKSNCYFVHPAKGKHPAVILWPDIFGTRPAYRAMGKRLAAAGYAVLVVNPYYRTMKEQLVPDDVAVIGSELRKSIWPDARKQAGTLSTETCLTDGRAFIAYLDKQAPVDTAKKVGTMGYCMTGSYTFRLAADMPERIGAGASFHGGRLVTDKEDSPHRLVPEIKAGFLVAIAENDDEKKPEAKVELRKAFDNAGLEAEIEVYEDTLHGWCPSDSMAHNREQAERAWSRLLALFERNLV</sequence>
<name>A0ABQ6LZW7_9GAMM</name>
<gene>
    <name evidence="2" type="ORF">MNKW57_19620</name>
</gene>
<dbReference type="RefSeq" id="WP_285764257.1">
    <property type="nucleotide sequence ID" value="NZ_BSYJ01000003.1"/>
</dbReference>
<dbReference type="PANTHER" id="PTHR46623">
    <property type="entry name" value="CARBOXYMETHYLENEBUTENOLIDASE-RELATED"/>
    <property type="match status" value="1"/>
</dbReference>
<keyword evidence="2" id="KW-0378">Hydrolase</keyword>
<dbReference type="SUPFAM" id="SSF53474">
    <property type="entry name" value="alpha/beta-Hydrolases"/>
    <property type="match status" value="1"/>
</dbReference>
<organism evidence="2 3">
    <name type="scientific">Biformimicrobium ophioploci</name>
    <dbReference type="NCBI Taxonomy" id="3036711"/>
    <lineage>
        <taxon>Bacteria</taxon>
        <taxon>Pseudomonadati</taxon>
        <taxon>Pseudomonadota</taxon>
        <taxon>Gammaproteobacteria</taxon>
        <taxon>Cellvibrionales</taxon>
        <taxon>Microbulbiferaceae</taxon>
        <taxon>Biformimicrobium</taxon>
    </lineage>
</organism>
<dbReference type="PANTHER" id="PTHR46623:SF10">
    <property type="entry name" value="CARBOXYMETHYLENEBUTENOLIDASE HOMOLOG"/>
    <property type="match status" value="1"/>
</dbReference>
<keyword evidence="3" id="KW-1185">Reference proteome</keyword>
<dbReference type="Gene3D" id="3.40.50.1820">
    <property type="entry name" value="alpha/beta hydrolase"/>
    <property type="match status" value="1"/>
</dbReference>
<feature type="domain" description="Dienelactone hydrolase" evidence="1">
    <location>
        <begin position="63"/>
        <end position="292"/>
    </location>
</feature>
<dbReference type="GO" id="GO:0008233">
    <property type="term" value="F:peptidase activity"/>
    <property type="evidence" value="ECO:0007669"/>
    <property type="project" value="UniProtKB-KW"/>
</dbReference>
<dbReference type="Pfam" id="PF01738">
    <property type="entry name" value="DLH"/>
    <property type="match status" value="1"/>
</dbReference>
<dbReference type="InterPro" id="IPR051049">
    <property type="entry name" value="Dienelactone_hydrolase-like"/>
</dbReference>
<proteinExistence type="predicted"/>
<evidence type="ECO:0000313" key="3">
    <source>
        <dbReference type="Proteomes" id="UP001224392"/>
    </source>
</evidence>
<dbReference type="PROSITE" id="PS51318">
    <property type="entry name" value="TAT"/>
    <property type="match status" value="1"/>
</dbReference>
<comment type="caution">
    <text evidence="2">The sequence shown here is derived from an EMBL/GenBank/DDBJ whole genome shotgun (WGS) entry which is preliminary data.</text>
</comment>
<accession>A0ABQ6LZW7</accession>
<dbReference type="InterPro" id="IPR029058">
    <property type="entry name" value="AB_hydrolase_fold"/>
</dbReference>
<protein>
    <submittedName>
        <fullName evidence="2">Dienelactone hydrolase family protein</fullName>
    </submittedName>
</protein>
<dbReference type="GO" id="GO:0006508">
    <property type="term" value="P:proteolysis"/>
    <property type="evidence" value="ECO:0007669"/>
    <property type="project" value="UniProtKB-KW"/>
</dbReference>
<keyword evidence="2" id="KW-0645">Protease</keyword>
<dbReference type="EMBL" id="BSYJ01000003">
    <property type="protein sequence ID" value="GMG87641.1"/>
    <property type="molecule type" value="Genomic_DNA"/>
</dbReference>
<reference evidence="2 3" key="1">
    <citation type="submission" date="2023-04" db="EMBL/GenBank/DDBJ databases">
        <title>Marinobulbifer ophiurae gen. nov., sp. Nov., isolate from tissue of brittle star Ophioplocus japonicus.</title>
        <authorList>
            <person name="Kawano K."/>
            <person name="Sawayama S."/>
            <person name="Nakagawa S."/>
        </authorList>
    </citation>
    <scope>NUCLEOTIDE SEQUENCE [LARGE SCALE GENOMIC DNA]</scope>
    <source>
        <strain evidence="2 3">NKW57</strain>
    </source>
</reference>
<evidence type="ECO:0000259" key="1">
    <source>
        <dbReference type="Pfam" id="PF01738"/>
    </source>
</evidence>
<dbReference type="Proteomes" id="UP001224392">
    <property type="component" value="Unassembled WGS sequence"/>
</dbReference>